<dbReference type="EMBL" id="CM037154">
    <property type="protein sequence ID" value="KAH7861418.1"/>
    <property type="molecule type" value="Genomic_DNA"/>
</dbReference>
<proteinExistence type="predicted"/>
<name>A0ACB7Z617_9ERIC</name>
<comment type="caution">
    <text evidence="1">The sequence shown here is derived from an EMBL/GenBank/DDBJ whole genome shotgun (WGS) entry which is preliminary data.</text>
</comment>
<evidence type="ECO:0000313" key="1">
    <source>
        <dbReference type="EMBL" id="KAH7861418.1"/>
    </source>
</evidence>
<dbReference type="Proteomes" id="UP000828048">
    <property type="component" value="Chromosome 4"/>
</dbReference>
<keyword evidence="2" id="KW-1185">Reference proteome</keyword>
<protein>
    <submittedName>
        <fullName evidence="1">Uncharacterized protein</fullName>
    </submittedName>
</protein>
<gene>
    <name evidence="1" type="ORF">Vadar_025909</name>
</gene>
<evidence type="ECO:0000313" key="2">
    <source>
        <dbReference type="Proteomes" id="UP000828048"/>
    </source>
</evidence>
<accession>A0ACB7Z617</accession>
<reference evidence="1 2" key="1">
    <citation type="journal article" date="2021" name="Hortic Res">
        <title>High-quality reference genome and annotation aids understanding of berry development for evergreen blueberry (Vaccinium darrowii).</title>
        <authorList>
            <person name="Yu J."/>
            <person name="Hulse-Kemp A.M."/>
            <person name="Babiker E."/>
            <person name="Staton M."/>
        </authorList>
    </citation>
    <scope>NUCLEOTIDE SEQUENCE [LARGE SCALE GENOMIC DNA]</scope>
    <source>
        <strain evidence="2">cv. NJ 8807/NJ 8810</strain>
        <tissue evidence="1">Young leaf</tissue>
    </source>
</reference>
<sequence>MQEALPYKTWLPIPQQPFLTRSPKPNPIPLNSNGSVTTSNSPVTDDVQSMVSENAVIVFGKRGCCMSHVVKRLLQGLGVNPVVFEIDETDETGVVGQLEKIIGGDGELGGRRLQFPAVFIGGELFGGLDRIMATHITGELIPVLKKAGALWL</sequence>
<organism evidence="1 2">
    <name type="scientific">Vaccinium darrowii</name>
    <dbReference type="NCBI Taxonomy" id="229202"/>
    <lineage>
        <taxon>Eukaryota</taxon>
        <taxon>Viridiplantae</taxon>
        <taxon>Streptophyta</taxon>
        <taxon>Embryophyta</taxon>
        <taxon>Tracheophyta</taxon>
        <taxon>Spermatophyta</taxon>
        <taxon>Magnoliopsida</taxon>
        <taxon>eudicotyledons</taxon>
        <taxon>Gunneridae</taxon>
        <taxon>Pentapetalae</taxon>
        <taxon>asterids</taxon>
        <taxon>Ericales</taxon>
        <taxon>Ericaceae</taxon>
        <taxon>Vaccinioideae</taxon>
        <taxon>Vaccinieae</taxon>
        <taxon>Vaccinium</taxon>
    </lineage>
</organism>